<dbReference type="Proteomes" id="UP001501009">
    <property type="component" value="Unassembled WGS sequence"/>
</dbReference>
<evidence type="ECO:0000313" key="1">
    <source>
        <dbReference type="EMBL" id="GAA3798187.1"/>
    </source>
</evidence>
<accession>A0ABP7HPM1</accession>
<dbReference type="EMBL" id="BAABDE010000016">
    <property type="protein sequence ID" value="GAA3798187.1"/>
    <property type="molecule type" value="Genomic_DNA"/>
</dbReference>
<sequence>MMTLMPIETDDLFEDDMAGCVPVADAATGEVRLLSERCSTCIFRPGNPFRSTMPARIREMIADAVADEGHVTCHATLPGSAPAGVEPAICRGFADTYGDRSLALRFGDALGLVREIPPPS</sequence>
<evidence type="ECO:0000313" key="2">
    <source>
        <dbReference type="Proteomes" id="UP001501009"/>
    </source>
</evidence>
<organism evidence="1 2">
    <name type="scientific">Streptomyces coacervatus</name>
    <dbReference type="NCBI Taxonomy" id="647381"/>
    <lineage>
        <taxon>Bacteria</taxon>
        <taxon>Bacillati</taxon>
        <taxon>Actinomycetota</taxon>
        <taxon>Actinomycetes</taxon>
        <taxon>Kitasatosporales</taxon>
        <taxon>Streptomycetaceae</taxon>
        <taxon>Streptomyces</taxon>
    </lineage>
</organism>
<reference evidence="2" key="1">
    <citation type="journal article" date="2019" name="Int. J. Syst. Evol. Microbiol.">
        <title>The Global Catalogue of Microorganisms (GCM) 10K type strain sequencing project: providing services to taxonomists for standard genome sequencing and annotation.</title>
        <authorList>
            <consortium name="The Broad Institute Genomics Platform"/>
            <consortium name="The Broad Institute Genome Sequencing Center for Infectious Disease"/>
            <person name="Wu L."/>
            <person name="Ma J."/>
        </authorList>
    </citation>
    <scope>NUCLEOTIDE SEQUENCE [LARGE SCALE GENOMIC DNA]</scope>
    <source>
        <strain evidence="2">JCM 17138</strain>
    </source>
</reference>
<proteinExistence type="predicted"/>
<gene>
    <name evidence="1" type="ORF">GCM10022403_035050</name>
</gene>
<protein>
    <submittedName>
        <fullName evidence="1">Uncharacterized protein</fullName>
    </submittedName>
</protein>
<comment type="caution">
    <text evidence="1">The sequence shown here is derived from an EMBL/GenBank/DDBJ whole genome shotgun (WGS) entry which is preliminary data.</text>
</comment>
<keyword evidence="2" id="KW-1185">Reference proteome</keyword>
<name>A0ABP7HPM1_9ACTN</name>